<sequence length="40" mass="4688">MSFNNACNFDPKPDVDEQEHVVEHEEKAEDAYMVDRFVTT</sequence>
<feature type="non-terminal residue" evidence="1">
    <location>
        <position position="40"/>
    </location>
</feature>
<evidence type="ECO:0000313" key="2">
    <source>
        <dbReference type="Proteomes" id="UP000265520"/>
    </source>
</evidence>
<organism evidence="1 2">
    <name type="scientific">Trifolium medium</name>
    <dbReference type="NCBI Taxonomy" id="97028"/>
    <lineage>
        <taxon>Eukaryota</taxon>
        <taxon>Viridiplantae</taxon>
        <taxon>Streptophyta</taxon>
        <taxon>Embryophyta</taxon>
        <taxon>Tracheophyta</taxon>
        <taxon>Spermatophyta</taxon>
        <taxon>Magnoliopsida</taxon>
        <taxon>eudicotyledons</taxon>
        <taxon>Gunneridae</taxon>
        <taxon>Pentapetalae</taxon>
        <taxon>rosids</taxon>
        <taxon>fabids</taxon>
        <taxon>Fabales</taxon>
        <taxon>Fabaceae</taxon>
        <taxon>Papilionoideae</taxon>
        <taxon>50 kb inversion clade</taxon>
        <taxon>NPAAA clade</taxon>
        <taxon>Hologalegina</taxon>
        <taxon>IRL clade</taxon>
        <taxon>Trifolieae</taxon>
        <taxon>Trifolium</taxon>
    </lineage>
</organism>
<dbReference type="Proteomes" id="UP000265520">
    <property type="component" value="Unassembled WGS sequence"/>
</dbReference>
<evidence type="ECO:0000313" key="1">
    <source>
        <dbReference type="EMBL" id="MCI23763.1"/>
    </source>
</evidence>
<comment type="caution">
    <text evidence="1">The sequence shown here is derived from an EMBL/GenBank/DDBJ whole genome shotgun (WGS) entry which is preliminary data.</text>
</comment>
<keyword evidence="2" id="KW-1185">Reference proteome</keyword>
<protein>
    <submittedName>
        <fullName evidence="1">Uncharacterized protein</fullName>
    </submittedName>
</protein>
<accession>A0A392QH89</accession>
<dbReference type="AlphaFoldDB" id="A0A392QH89"/>
<dbReference type="EMBL" id="LXQA010137720">
    <property type="protein sequence ID" value="MCI23763.1"/>
    <property type="molecule type" value="Genomic_DNA"/>
</dbReference>
<reference evidence="1 2" key="1">
    <citation type="journal article" date="2018" name="Front. Plant Sci.">
        <title>Red Clover (Trifolium pratense) and Zigzag Clover (T. medium) - A Picture of Genomic Similarities and Differences.</title>
        <authorList>
            <person name="Dluhosova J."/>
            <person name="Istvanek J."/>
            <person name="Nedelnik J."/>
            <person name="Repkova J."/>
        </authorList>
    </citation>
    <scope>NUCLEOTIDE SEQUENCE [LARGE SCALE GENOMIC DNA]</scope>
    <source>
        <strain evidence="2">cv. 10/8</strain>
        <tissue evidence="1">Leaf</tissue>
    </source>
</reference>
<name>A0A392QH89_9FABA</name>
<proteinExistence type="predicted"/>